<dbReference type="Proteomes" id="UP000310353">
    <property type="component" value="Unassembled WGS sequence"/>
</dbReference>
<name>A0A4U7BLC2_9BACT</name>
<dbReference type="OrthoDB" id="5360731at2"/>
<proteinExistence type="predicted"/>
<comment type="caution">
    <text evidence="1">The sequence shown here is derived from an EMBL/GenBank/DDBJ whole genome shotgun (WGS) entry which is preliminary data.</text>
</comment>
<organism evidence="1 2">
    <name type="scientific">Campylobacter aviculae</name>
    <dbReference type="NCBI Taxonomy" id="2510190"/>
    <lineage>
        <taxon>Bacteria</taxon>
        <taxon>Pseudomonadati</taxon>
        <taxon>Campylobacterota</taxon>
        <taxon>Epsilonproteobacteria</taxon>
        <taxon>Campylobacterales</taxon>
        <taxon>Campylobacteraceae</taxon>
        <taxon>Campylobacter</taxon>
    </lineage>
</organism>
<evidence type="ECO:0000313" key="1">
    <source>
        <dbReference type="EMBL" id="TKX32439.1"/>
    </source>
</evidence>
<protein>
    <submittedName>
        <fullName evidence="1">Uncharacterized protein</fullName>
    </submittedName>
</protein>
<reference evidence="1 2" key="1">
    <citation type="submission" date="2018-05" db="EMBL/GenBank/DDBJ databases">
        <title>Novel Campyloabacter and Helicobacter Species and Strains.</title>
        <authorList>
            <person name="Mannion A.J."/>
            <person name="Shen Z."/>
            <person name="Fox J.G."/>
        </authorList>
    </citation>
    <scope>NUCLEOTIDE SEQUENCE [LARGE SCALE GENOMIC DNA]</scope>
    <source>
        <strain evidence="2">MIT17-670</strain>
    </source>
</reference>
<sequence>MSTHQKLTEASFNFDEVANLIDIWNEFCKLYELEIPDKAQEFILESVISQYYDHVIEHGVSVKGVCPYKILSWSGYILCENLWKTNKDYAIKILSASILAMDFLLEKEYMKTHKEIQIKVINMVRSELEGKTNVGLGMNGFYMVFRAISYQNSLFKQKSSNEE</sequence>
<evidence type="ECO:0000313" key="2">
    <source>
        <dbReference type="Proteomes" id="UP000310353"/>
    </source>
</evidence>
<dbReference type="AlphaFoldDB" id="A0A4U7BLC2"/>
<dbReference type="RefSeq" id="WP_137622112.1">
    <property type="nucleotide sequence ID" value="NZ_NXMA01000005.1"/>
</dbReference>
<accession>A0A4U7BLC2</accession>
<gene>
    <name evidence="1" type="ORF">CQA76_03710</name>
</gene>
<dbReference type="EMBL" id="NXMA01000005">
    <property type="protein sequence ID" value="TKX32439.1"/>
    <property type="molecule type" value="Genomic_DNA"/>
</dbReference>
<keyword evidence="2" id="KW-1185">Reference proteome</keyword>